<evidence type="ECO:0000256" key="7">
    <source>
        <dbReference type="ARBA" id="ARBA00022989"/>
    </source>
</evidence>
<keyword evidence="6 13" id="KW-0375">Hydrogen ion transport</keyword>
<feature type="coiled-coil region" evidence="15">
    <location>
        <begin position="41"/>
        <end position="120"/>
    </location>
</feature>
<gene>
    <name evidence="13" type="primary">atpF</name>
    <name evidence="16" type="ORF">A3B24_02760</name>
</gene>
<dbReference type="CDD" id="cd06503">
    <property type="entry name" value="ATP-synt_Fo_b"/>
    <property type="match status" value="1"/>
</dbReference>
<keyword evidence="5 13" id="KW-0812">Transmembrane</keyword>
<keyword evidence="7 13" id="KW-1133">Transmembrane helix</keyword>
<proteinExistence type="inferred from homology"/>
<comment type="caution">
    <text evidence="16">The sequence shown here is derived from an EMBL/GenBank/DDBJ whole genome shotgun (WGS) entry which is preliminary data.</text>
</comment>
<evidence type="ECO:0000256" key="5">
    <source>
        <dbReference type="ARBA" id="ARBA00022692"/>
    </source>
</evidence>
<comment type="similarity">
    <text evidence="1 13 14">Belongs to the ATPase B chain family.</text>
</comment>
<keyword evidence="3 13" id="KW-1003">Cell membrane</keyword>
<dbReference type="GO" id="GO:0046933">
    <property type="term" value="F:proton-transporting ATP synthase activity, rotational mechanism"/>
    <property type="evidence" value="ECO:0007669"/>
    <property type="project" value="UniProtKB-UniRule"/>
</dbReference>
<dbReference type="AlphaFoldDB" id="A0A1G2RIY0"/>
<evidence type="ECO:0000256" key="12">
    <source>
        <dbReference type="ARBA" id="ARBA00037847"/>
    </source>
</evidence>
<dbReference type="EMBL" id="MHUG01000022">
    <property type="protein sequence ID" value="OHA72805.1"/>
    <property type="molecule type" value="Genomic_DNA"/>
</dbReference>
<evidence type="ECO:0000256" key="9">
    <source>
        <dbReference type="ARBA" id="ARBA00023136"/>
    </source>
</evidence>
<keyword evidence="4 13" id="KW-0138">CF(0)</keyword>
<evidence type="ECO:0000256" key="11">
    <source>
        <dbReference type="ARBA" id="ARBA00025198"/>
    </source>
</evidence>
<keyword evidence="2 13" id="KW-0813">Transport</keyword>
<dbReference type="STRING" id="1802461.A3B24_02760"/>
<dbReference type="NCBIfam" id="TIGR01144">
    <property type="entry name" value="ATP_synt_b"/>
    <property type="match status" value="1"/>
</dbReference>
<feature type="transmembrane region" description="Helical" evidence="13">
    <location>
        <begin position="12"/>
        <end position="34"/>
    </location>
</feature>
<organism evidence="16 17">
    <name type="scientific">Candidatus Wildermuthbacteria bacterium RIFCSPLOWO2_01_FULL_48_16</name>
    <dbReference type="NCBI Taxonomy" id="1802461"/>
    <lineage>
        <taxon>Bacteria</taxon>
        <taxon>Candidatus Wildermuthiibacteriota</taxon>
    </lineage>
</organism>
<dbReference type="InterPro" id="IPR002146">
    <property type="entry name" value="ATP_synth_b/b'su_bac/chlpt"/>
</dbReference>
<dbReference type="GO" id="GO:0046961">
    <property type="term" value="F:proton-transporting ATPase activity, rotational mechanism"/>
    <property type="evidence" value="ECO:0007669"/>
    <property type="project" value="TreeGrafter"/>
</dbReference>
<dbReference type="GO" id="GO:0005886">
    <property type="term" value="C:plasma membrane"/>
    <property type="evidence" value="ECO:0007669"/>
    <property type="project" value="UniProtKB-SubCell"/>
</dbReference>
<evidence type="ECO:0000256" key="10">
    <source>
        <dbReference type="ARBA" id="ARBA00023310"/>
    </source>
</evidence>
<dbReference type="PANTHER" id="PTHR33445">
    <property type="entry name" value="ATP SYNTHASE SUBUNIT B', CHLOROPLASTIC"/>
    <property type="match status" value="1"/>
</dbReference>
<keyword evidence="9 13" id="KW-0472">Membrane</keyword>
<evidence type="ECO:0000256" key="8">
    <source>
        <dbReference type="ARBA" id="ARBA00023065"/>
    </source>
</evidence>
<evidence type="ECO:0000256" key="2">
    <source>
        <dbReference type="ARBA" id="ARBA00022448"/>
    </source>
</evidence>
<evidence type="ECO:0000256" key="15">
    <source>
        <dbReference type="SAM" id="Coils"/>
    </source>
</evidence>
<dbReference type="PANTHER" id="PTHR33445:SF1">
    <property type="entry name" value="ATP SYNTHASE SUBUNIT B"/>
    <property type="match status" value="1"/>
</dbReference>
<name>A0A1G2RIY0_9BACT</name>
<dbReference type="InterPro" id="IPR005864">
    <property type="entry name" value="ATP_synth_F0_bsu_bac"/>
</dbReference>
<evidence type="ECO:0000256" key="3">
    <source>
        <dbReference type="ARBA" id="ARBA00022475"/>
    </source>
</evidence>
<evidence type="ECO:0000256" key="1">
    <source>
        <dbReference type="ARBA" id="ARBA00005513"/>
    </source>
</evidence>
<keyword evidence="10 13" id="KW-0066">ATP synthesis</keyword>
<evidence type="ECO:0000313" key="17">
    <source>
        <dbReference type="Proteomes" id="UP000176917"/>
    </source>
</evidence>
<evidence type="ECO:0000256" key="14">
    <source>
        <dbReference type="RuleBase" id="RU003848"/>
    </source>
</evidence>
<sequence>MLDLFEKLGINWKLLLAQSVNFLLVLFLLNRFVFKKLIAFLEERKQRIAQGVEMREKAERELQRTMEARHRELEQARKEAELLVSGAKVQAQQSGAKILAEAKNREENILLSAKERLEREKTSMVAEAKEEIGARAVLFAEKILQRSLKKSDEERMIQEVMKEL</sequence>
<evidence type="ECO:0000256" key="6">
    <source>
        <dbReference type="ARBA" id="ARBA00022781"/>
    </source>
</evidence>
<dbReference type="Proteomes" id="UP000176917">
    <property type="component" value="Unassembled WGS sequence"/>
</dbReference>
<evidence type="ECO:0000256" key="13">
    <source>
        <dbReference type="HAMAP-Rule" id="MF_01398"/>
    </source>
</evidence>
<comment type="function">
    <text evidence="11 13">F(1)F(0) ATP synthase produces ATP from ADP in the presence of a proton or sodium gradient. F-type ATPases consist of two structural domains, F(1) containing the extramembraneous catalytic core and F(0) containing the membrane proton channel, linked together by a central stalk and a peripheral stalk. During catalysis, ATP synthesis in the catalytic domain of F(1) is coupled via a rotary mechanism of the central stalk subunits to proton translocation.</text>
</comment>
<evidence type="ECO:0000256" key="4">
    <source>
        <dbReference type="ARBA" id="ARBA00022547"/>
    </source>
</evidence>
<reference evidence="16 17" key="1">
    <citation type="journal article" date="2016" name="Nat. Commun.">
        <title>Thousands of microbial genomes shed light on interconnected biogeochemical processes in an aquifer system.</title>
        <authorList>
            <person name="Anantharaman K."/>
            <person name="Brown C.T."/>
            <person name="Hug L.A."/>
            <person name="Sharon I."/>
            <person name="Castelle C.J."/>
            <person name="Probst A.J."/>
            <person name="Thomas B.C."/>
            <person name="Singh A."/>
            <person name="Wilkins M.J."/>
            <person name="Karaoz U."/>
            <person name="Brodie E.L."/>
            <person name="Williams K.H."/>
            <person name="Hubbard S.S."/>
            <person name="Banfield J.F."/>
        </authorList>
    </citation>
    <scope>NUCLEOTIDE SEQUENCE [LARGE SCALE GENOMIC DNA]</scope>
</reference>
<dbReference type="Pfam" id="PF00430">
    <property type="entry name" value="ATP-synt_B"/>
    <property type="match status" value="1"/>
</dbReference>
<keyword evidence="15" id="KW-0175">Coiled coil</keyword>
<comment type="subcellular location">
    <subcellularLocation>
        <location evidence="13">Cell membrane</location>
        <topology evidence="13">Single-pass membrane protein</topology>
    </subcellularLocation>
    <subcellularLocation>
        <location evidence="12">Endomembrane system</location>
        <topology evidence="12">Single-pass membrane protein</topology>
    </subcellularLocation>
</comment>
<dbReference type="GO" id="GO:0045259">
    <property type="term" value="C:proton-transporting ATP synthase complex"/>
    <property type="evidence" value="ECO:0007669"/>
    <property type="project" value="UniProtKB-KW"/>
</dbReference>
<keyword evidence="8 13" id="KW-0406">Ion transport</keyword>
<accession>A0A1G2RIY0</accession>
<comment type="subunit">
    <text evidence="13">F-type ATPases have 2 components, F(1) - the catalytic core - and F(0) - the membrane proton channel. F(1) has five subunits: alpha(3), beta(3), gamma(1), delta(1), epsilon(1). F(0) has three main subunits: a(1), b(2) and c(10-14). The alpha and beta chains form an alternating ring which encloses part of the gamma chain. F(1) is attached to F(0) by a central stalk formed by the gamma and epsilon chains, while a peripheral stalk is formed by the delta and b chains.</text>
</comment>
<protein>
    <recommendedName>
        <fullName evidence="13">ATP synthase subunit b</fullName>
    </recommendedName>
    <alternativeName>
        <fullName evidence="13">ATP synthase F(0) sector subunit b</fullName>
    </alternativeName>
    <alternativeName>
        <fullName evidence="13">ATPase subunit I</fullName>
    </alternativeName>
    <alternativeName>
        <fullName evidence="13">F-type ATPase subunit b</fullName>
        <shortName evidence="13">F-ATPase subunit b</shortName>
    </alternativeName>
</protein>
<dbReference type="GO" id="GO:0012505">
    <property type="term" value="C:endomembrane system"/>
    <property type="evidence" value="ECO:0007669"/>
    <property type="project" value="UniProtKB-SubCell"/>
</dbReference>
<dbReference type="Gene3D" id="6.10.250.1580">
    <property type="match status" value="1"/>
</dbReference>
<dbReference type="InterPro" id="IPR050059">
    <property type="entry name" value="ATP_synthase_B_chain"/>
</dbReference>
<comment type="function">
    <text evidence="13">Component of the F(0) channel, it forms part of the peripheral stalk, linking F(1) to F(0).</text>
</comment>
<dbReference type="HAMAP" id="MF_01398">
    <property type="entry name" value="ATP_synth_b_bprime"/>
    <property type="match status" value="1"/>
</dbReference>
<evidence type="ECO:0000313" key="16">
    <source>
        <dbReference type="EMBL" id="OHA72805.1"/>
    </source>
</evidence>